<keyword evidence="1" id="KW-0732">Signal</keyword>
<comment type="caution">
    <text evidence="2">The sequence shown here is derived from an EMBL/GenBank/DDBJ whole genome shotgun (WGS) entry which is preliminary data.</text>
</comment>
<accession>A0ABW5DUM2</accession>
<protein>
    <submittedName>
        <fullName evidence="2">Uncharacterized protein</fullName>
    </submittedName>
</protein>
<name>A0ABW5DUM2_9PROT</name>
<evidence type="ECO:0000313" key="2">
    <source>
        <dbReference type="EMBL" id="MFD2264782.1"/>
    </source>
</evidence>
<feature type="signal peptide" evidence="1">
    <location>
        <begin position="1"/>
        <end position="24"/>
    </location>
</feature>
<gene>
    <name evidence="2" type="ORF">ACFSM5_17890</name>
</gene>
<evidence type="ECO:0000256" key="1">
    <source>
        <dbReference type="SAM" id="SignalP"/>
    </source>
</evidence>
<dbReference type="Proteomes" id="UP001597295">
    <property type="component" value="Unassembled WGS sequence"/>
</dbReference>
<sequence length="126" mass="13332">MRFLAIALLAGAALLGAESASAQAAAKPDRQLVTAVKGQTIRGSVSAQGTLFITPESRYRVTEAKVTGPMMISYQGNEGIIVRSSGRGTKSGTAQFKLYLEDGRTVTVQVQLQAAKASKQSYLVIR</sequence>
<reference evidence="3" key="1">
    <citation type="journal article" date="2019" name="Int. J. Syst. Evol. Microbiol.">
        <title>The Global Catalogue of Microorganisms (GCM) 10K type strain sequencing project: providing services to taxonomists for standard genome sequencing and annotation.</title>
        <authorList>
            <consortium name="The Broad Institute Genomics Platform"/>
            <consortium name="The Broad Institute Genome Sequencing Center for Infectious Disease"/>
            <person name="Wu L."/>
            <person name="Ma J."/>
        </authorList>
    </citation>
    <scope>NUCLEOTIDE SEQUENCE [LARGE SCALE GENOMIC DNA]</scope>
    <source>
        <strain evidence="3">CGMCC 1.19062</strain>
    </source>
</reference>
<keyword evidence="3" id="KW-1185">Reference proteome</keyword>
<dbReference type="EMBL" id="JBHUIP010000014">
    <property type="protein sequence ID" value="MFD2264782.1"/>
    <property type="molecule type" value="Genomic_DNA"/>
</dbReference>
<dbReference type="RefSeq" id="WP_379877908.1">
    <property type="nucleotide sequence ID" value="NZ_JBHUIP010000014.1"/>
</dbReference>
<organism evidence="2 3">
    <name type="scientific">Lacibacterium aquatile</name>
    <dbReference type="NCBI Taxonomy" id="1168082"/>
    <lineage>
        <taxon>Bacteria</taxon>
        <taxon>Pseudomonadati</taxon>
        <taxon>Pseudomonadota</taxon>
        <taxon>Alphaproteobacteria</taxon>
        <taxon>Rhodospirillales</taxon>
        <taxon>Rhodospirillaceae</taxon>
    </lineage>
</organism>
<proteinExistence type="predicted"/>
<evidence type="ECO:0000313" key="3">
    <source>
        <dbReference type="Proteomes" id="UP001597295"/>
    </source>
</evidence>
<feature type="chain" id="PRO_5046519431" evidence="1">
    <location>
        <begin position="25"/>
        <end position="126"/>
    </location>
</feature>